<evidence type="ECO:0000313" key="2">
    <source>
        <dbReference type="Proteomes" id="UP001431783"/>
    </source>
</evidence>
<evidence type="ECO:0000313" key="1">
    <source>
        <dbReference type="EMBL" id="KAK9885674.1"/>
    </source>
</evidence>
<organism evidence="1 2">
    <name type="scientific">Henosepilachna vigintioctopunctata</name>
    <dbReference type="NCBI Taxonomy" id="420089"/>
    <lineage>
        <taxon>Eukaryota</taxon>
        <taxon>Metazoa</taxon>
        <taxon>Ecdysozoa</taxon>
        <taxon>Arthropoda</taxon>
        <taxon>Hexapoda</taxon>
        <taxon>Insecta</taxon>
        <taxon>Pterygota</taxon>
        <taxon>Neoptera</taxon>
        <taxon>Endopterygota</taxon>
        <taxon>Coleoptera</taxon>
        <taxon>Polyphaga</taxon>
        <taxon>Cucujiformia</taxon>
        <taxon>Coccinelloidea</taxon>
        <taxon>Coccinellidae</taxon>
        <taxon>Epilachninae</taxon>
        <taxon>Epilachnini</taxon>
        <taxon>Henosepilachna</taxon>
    </lineage>
</organism>
<accession>A0AAW1V1C5</accession>
<sequence length="97" mass="11468">MAKSYEEIENDMENNNKYKLVGAKLQLKKDIVPHKFKYQEENYDKPKRYEVKKLNLIKYSEKISSTDEESVPSTSCTPKNPEGVLRCNIHYPLYNIH</sequence>
<protein>
    <submittedName>
        <fullName evidence="1">Uncharacterized protein</fullName>
    </submittedName>
</protein>
<dbReference type="Proteomes" id="UP001431783">
    <property type="component" value="Unassembled WGS sequence"/>
</dbReference>
<name>A0AAW1V1C5_9CUCU</name>
<keyword evidence="2" id="KW-1185">Reference proteome</keyword>
<comment type="caution">
    <text evidence="1">The sequence shown here is derived from an EMBL/GenBank/DDBJ whole genome shotgun (WGS) entry which is preliminary data.</text>
</comment>
<proteinExistence type="predicted"/>
<dbReference type="AlphaFoldDB" id="A0AAW1V1C5"/>
<reference evidence="1 2" key="1">
    <citation type="submission" date="2023-03" db="EMBL/GenBank/DDBJ databases">
        <title>Genome insight into feeding habits of ladybird beetles.</title>
        <authorList>
            <person name="Li H.-S."/>
            <person name="Huang Y.-H."/>
            <person name="Pang H."/>
        </authorList>
    </citation>
    <scope>NUCLEOTIDE SEQUENCE [LARGE SCALE GENOMIC DNA]</scope>
    <source>
        <strain evidence="1">SYSU_2023b</strain>
        <tissue evidence="1">Whole body</tissue>
    </source>
</reference>
<dbReference type="EMBL" id="JARQZJ010000096">
    <property type="protein sequence ID" value="KAK9885674.1"/>
    <property type="molecule type" value="Genomic_DNA"/>
</dbReference>
<gene>
    <name evidence="1" type="ORF">WA026_012437</name>
</gene>